<evidence type="ECO:0000256" key="1">
    <source>
        <dbReference type="ARBA" id="ARBA00023015"/>
    </source>
</evidence>
<dbReference type="PROSITE" id="PS50949">
    <property type="entry name" value="HTH_GNTR"/>
    <property type="match status" value="1"/>
</dbReference>
<proteinExistence type="predicted"/>
<name>A0A1H3LY86_9MICO</name>
<dbReference type="InterPro" id="IPR008920">
    <property type="entry name" value="TF_FadR/GntR_C"/>
</dbReference>
<dbReference type="CDD" id="cd07377">
    <property type="entry name" value="WHTH_GntR"/>
    <property type="match status" value="1"/>
</dbReference>
<dbReference type="PANTHER" id="PTHR43537:SF24">
    <property type="entry name" value="GLUCONATE OPERON TRANSCRIPTIONAL REPRESSOR"/>
    <property type="match status" value="1"/>
</dbReference>
<sequence>MSTKSASIAPIEPARAWEVVLQHIEGDLLSGALKPGDHLPPERALAAELGVGRSSVREAIRVLEVLGLIRTASGSGPQSGAIIVARPTGGMSALVRLQVAAHGFAVRDVVKTRLVLESAVVAELAEARHPDLGAALELLDAMEQDEPLTRDEYLTLDQAFHLALAVASGNEVIASMMAGLRDSIESYVRVGAGNLPSWPDTEERLKAEHRGIVAAIEAHDADLARTRIRQHIETYHAETKVSSIHPD</sequence>
<evidence type="ECO:0000256" key="3">
    <source>
        <dbReference type="ARBA" id="ARBA00023163"/>
    </source>
</evidence>
<accession>A0A1H3LY86</accession>
<dbReference type="PANTHER" id="PTHR43537">
    <property type="entry name" value="TRANSCRIPTIONAL REGULATOR, GNTR FAMILY"/>
    <property type="match status" value="1"/>
</dbReference>
<dbReference type="PRINTS" id="PR00035">
    <property type="entry name" value="HTHGNTR"/>
</dbReference>
<dbReference type="SMART" id="SM00345">
    <property type="entry name" value="HTH_GNTR"/>
    <property type="match status" value="1"/>
</dbReference>
<evidence type="ECO:0000313" key="6">
    <source>
        <dbReference type="Proteomes" id="UP000198891"/>
    </source>
</evidence>
<dbReference type="SUPFAM" id="SSF46785">
    <property type="entry name" value="Winged helix' DNA-binding domain"/>
    <property type="match status" value="1"/>
</dbReference>
<dbReference type="InterPro" id="IPR036388">
    <property type="entry name" value="WH-like_DNA-bd_sf"/>
</dbReference>
<keyword evidence="2 5" id="KW-0238">DNA-binding</keyword>
<keyword evidence="6" id="KW-1185">Reference proteome</keyword>
<dbReference type="Gene3D" id="1.20.120.530">
    <property type="entry name" value="GntR ligand-binding domain-like"/>
    <property type="match status" value="1"/>
</dbReference>
<dbReference type="Pfam" id="PF00392">
    <property type="entry name" value="GntR"/>
    <property type="match status" value="1"/>
</dbReference>
<evidence type="ECO:0000256" key="2">
    <source>
        <dbReference type="ARBA" id="ARBA00023125"/>
    </source>
</evidence>
<dbReference type="Proteomes" id="UP000198891">
    <property type="component" value="Unassembled WGS sequence"/>
</dbReference>
<dbReference type="Pfam" id="PF07729">
    <property type="entry name" value="FCD"/>
    <property type="match status" value="1"/>
</dbReference>
<dbReference type="GO" id="GO:0003677">
    <property type="term" value="F:DNA binding"/>
    <property type="evidence" value="ECO:0007669"/>
    <property type="project" value="UniProtKB-KW"/>
</dbReference>
<dbReference type="InterPro" id="IPR000524">
    <property type="entry name" value="Tscrpt_reg_HTH_GntR"/>
</dbReference>
<dbReference type="InterPro" id="IPR036390">
    <property type="entry name" value="WH_DNA-bd_sf"/>
</dbReference>
<dbReference type="InterPro" id="IPR011711">
    <property type="entry name" value="GntR_C"/>
</dbReference>
<gene>
    <name evidence="5" type="ORF">SAMN05216554_1194</name>
</gene>
<reference evidence="5 6" key="1">
    <citation type="submission" date="2016-10" db="EMBL/GenBank/DDBJ databases">
        <authorList>
            <person name="de Groot N.N."/>
        </authorList>
    </citation>
    <scope>NUCLEOTIDE SEQUENCE [LARGE SCALE GENOMIC DNA]</scope>
    <source>
        <strain evidence="5 6">CGMCC 4.3491</strain>
    </source>
</reference>
<dbReference type="SUPFAM" id="SSF48008">
    <property type="entry name" value="GntR ligand-binding domain-like"/>
    <property type="match status" value="1"/>
</dbReference>
<dbReference type="EMBL" id="FNPZ01000001">
    <property type="protein sequence ID" value="SDY69497.1"/>
    <property type="molecule type" value="Genomic_DNA"/>
</dbReference>
<protein>
    <submittedName>
        <fullName evidence="5">DNA-binding transcriptional regulator, FadR family</fullName>
    </submittedName>
</protein>
<dbReference type="GO" id="GO:0003700">
    <property type="term" value="F:DNA-binding transcription factor activity"/>
    <property type="evidence" value="ECO:0007669"/>
    <property type="project" value="InterPro"/>
</dbReference>
<keyword evidence="1" id="KW-0805">Transcription regulation</keyword>
<evidence type="ECO:0000259" key="4">
    <source>
        <dbReference type="PROSITE" id="PS50949"/>
    </source>
</evidence>
<dbReference type="AlphaFoldDB" id="A0A1H3LY86"/>
<dbReference type="Gene3D" id="1.10.10.10">
    <property type="entry name" value="Winged helix-like DNA-binding domain superfamily/Winged helix DNA-binding domain"/>
    <property type="match status" value="1"/>
</dbReference>
<feature type="domain" description="HTH gntR-type" evidence="4">
    <location>
        <begin position="14"/>
        <end position="86"/>
    </location>
</feature>
<evidence type="ECO:0000313" key="5">
    <source>
        <dbReference type="EMBL" id="SDY69497.1"/>
    </source>
</evidence>
<dbReference type="RefSeq" id="WP_245741273.1">
    <property type="nucleotide sequence ID" value="NZ_FNPZ01000001.1"/>
</dbReference>
<dbReference type="SMART" id="SM00895">
    <property type="entry name" value="FCD"/>
    <property type="match status" value="1"/>
</dbReference>
<organism evidence="5 6">
    <name type="scientific">Herbiconiux ginsengi</name>
    <dbReference type="NCBI Taxonomy" id="381665"/>
    <lineage>
        <taxon>Bacteria</taxon>
        <taxon>Bacillati</taxon>
        <taxon>Actinomycetota</taxon>
        <taxon>Actinomycetes</taxon>
        <taxon>Micrococcales</taxon>
        <taxon>Microbacteriaceae</taxon>
        <taxon>Herbiconiux</taxon>
    </lineage>
</organism>
<keyword evidence="3" id="KW-0804">Transcription</keyword>
<dbReference type="STRING" id="381665.SAMN05216554_1194"/>